<name>T0Y9K2_9ZZZZ</name>
<organism evidence="2">
    <name type="scientific">mine drainage metagenome</name>
    <dbReference type="NCBI Taxonomy" id="410659"/>
    <lineage>
        <taxon>unclassified sequences</taxon>
        <taxon>metagenomes</taxon>
        <taxon>ecological metagenomes</taxon>
    </lineage>
</organism>
<gene>
    <name evidence="2" type="ORF">B1A_19726</name>
</gene>
<feature type="non-terminal residue" evidence="2">
    <location>
        <position position="1"/>
    </location>
</feature>
<accession>T0Y9K2</accession>
<evidence type="ECO:0008006" key="3">
    <source>
        <dbReference type="Google" id="ProtNLM"/>
    </source>
</evidence>
<dbReference type="AlphaFoldDB" id="T0Y9K2"/>
<protein>
    <recommendedName>
        <fullName evidence="3">DUF2203 family protein</fullName>
    </recommendedName>
</protein>
<dbReference type="InterPro" id="IPR018699">
    <property type="entry name" value="DUF2203"/>
</dbReference>
<evidence type="ECO:0000313" key="2">
    <source>
        <dbReference type="EMBL" id="EQD31856.1"/>
    </source>
</evidence>
<dbReference type="Pfam" id="PF09969">
    <property type="entry name" value="DUF2203"/>
    <property type="match status" value="1"/>
</dbReference>
<reference evidence="2" key="1">
    <citation type="submission" date="2013-08" db="EMBL/GenBank/DDBJ databases">
        <authorList>
            <person name="Mendez C."/>
            <person name="Richter M."/>
            <person name="Ferrer M."/>
            <person name="Sanchez J."/>
        </authorList>
    </citation>
    <scope>NUCLEOTIDE SEQUENCE</scope>
</reference>
<comment type="caution">
    <text evidence="2">The sequence shown here is derived from an EMBL/GenBank/DDBJ whole genome shotgun (WGS) entry which is preliminary data.</text>
</comment>
<reference evidence="2" key="2">
    <citation type="journal article" date="2014" name="ISME J.">
        <title>Microbial stratification in low pH oxic and suboxic macroscopic growths along an acid mine drainage.</title>
        <authorList>
            <person name="Mendez-Garcia C."/>
            <person name="Mesa V."/>
            <person name="Sprenger R.R."/>
            <person name="Richter M."/>
            <person name="Diez M.S."/>
            <person name="Solano J."/>
            <person name="Bargiela R."/>
            <person name="Golyshina O.V."/>
            <person name="Manteca A."/>
            <person name="Ramos J.L."/>
            <person name="Gallego J.R."/>
            <person name="Llorente I."/>
            <person name="Martins Dos Santos V.A."/>
            <person name="Jensen O.N."/>
            <person name="Pelaez A.I."/>
            <person name="Sanchez J."/>
            <person name="Ferrer M."/>
        </authorList>
    </citation>
    <scope>NUCLEOTIDE SEQUENCE</scope>
</reference>
<evidence type="ECO:0000256" key="1">
    <source>
        <dbReference type="SAM" id="MobiDB-lite"/>
    </source>
</evidence>
<proteinExistence type="predicted"/>
<feature type="region of interest" description="Disordered" evidence="1">
    <location>
        <begin position="103"/>
        <end position="122"/>
    </location>
</feature>
<sequence length="122" mass="13588">QRQAQAHFEEMEQIKAVGYKPDGKLILQRDFQDTRESFDRSVAEANARIADINRTGCQLKSVELGLVDFPGQIDGQEILLCWKLGEDALRHYHTPLEGFDGRHLLPEGSLPAESGDPNQSAG</sequence>
<dbReference type="EMBL" id="AUZX01014565">
    <property type="protein sequence ID" value="EQD31856.1"/>
    <property type="molecule type" value="Genomic_DNA"/>
</dbReference>